<reference evidence="11 12" key="1">
    <citation type="submission" date="2023-06" db="EMBL/GenBank/DDBJ databases">
        <title>Genome sequence of Methancorpusculaceae sp. Cs1.</title>
        <authorList>
            <person name="Protasov E."/>
            <person name="Platt K."/>
            <person name="Poehlein A."/>
            <person name="Daniel R."/>
            <person name="Brune A."/>
        </authorList>
    </citation>
    <scope>NUCLEOTIDE SEQUENCE [LARGE SCALE GENOMIC DNA]</scope>
    <source>
        <strain evidence="11 12">Cs1</strain>
    </source>
</reference>
<evidence type="ECO:0000313" key="11">
    <source>
        <dbReference type="EMBL" id="MDV0443883.1"/>
    </source>
</evidence>
<dbReference type="PANTHER" id="PTHR22942">
    <property type="entry name" value="RECA/RAD51/RADA DNA STRAND-PAIRING FAMILY MEMBER"/>
    <property type="match status" value="1"/>
</dbReference>
<comment type="similarity">
    <text evidence="1">Belongs to the eukaryotic RecA-like protein family. RadB subfamily.</text>
</comment>
<dbReference type="GO" id="GO:0005524">
    <property type="term" value="F:ATP binding"/>
    <property type="evidence" value="ECO:0007669"/>
    <property type="project" value="UniProtKB-KW"/>
</dbReference>
<dbReference type="InterPro" id="IPR013632">
    <property type="entry name" value="Rad51_C"/>
</dbReference>
<evidence type="ECO:0000313" key="12">
    <source>
        <dbReference type="Proteomes" id="UP001283212"/>
    </source>
</evidence>
<dbReference type="GO" id="GO:0006281">
    <property type="term" value="P:DNA repair"/>
    <property type="evidence" value="ECO:0007669"/>
    <property type="project" value="InterPro"/>
</dbReference>
<dbReference type="PRINTS" id="PR01874">
    <property type="entry name" value="DNAREPAIRADA"/>
</dbReference>
<sequence length="225" mass="24547">MEEKIIQKVSTSVAGFDRLLGGGLEPQMITQFVGEAGSGKSTLCMVAAVSVLRQGGGVVYVDSEGFSVDRFSQIAGDDTPELLKRIYVLEPITFAEQGSMIASAESLLRAKKADLLVVDSATALYRVEQMETKEALSMLSHQMMVLLALAKRFSVPALITNQVFMDVEKSRLSGLGGTALAHISKAIIRVDKREGFRRAVITKHRSRPEGEYWDFVITGFGVSDR</sequence>
<dbReference type="GO" id="GO:0003684">
    <property type="term" value="F:damaged DNA binding"/>
    <property type="evidence" value="ECO:0007669"/>
    <property type="project" value="InterPro"/>
</dbReference>
<dbReference type="Proteomes" id="UP001283212">
    <property type="component" value="Unassembled WGS sequence"/>
</dbReference>
<dbReference type="InterPro" id="IPR003593">
    <property type="entry name" value="AAA+_ATPase"/>
</dbReference>
<dbReference type="GO" id="GO:0006310">
    <property type="term" value="P:DNA recombination"/>
    <property type="evidence" value="ECO:0007669"/>
    <property type="project" value="UniProtKB-KW"/>
</dbReference>
<protein>
    <recommendedName>
        <fullName evidence="2 9">DNA repair and recombination protein RadB</fullName>
    </recommendedName>
</protein>
<keyword evidence="3" id="KW-0547">Nucleotide-binding</keyword>
<dbReference type="InterPro" id="IPR011939">
    <property type="entry name" value="DNA_repair_and_recomb_RadB"/>
</dbReference>
<organism evidence="11 12">
    <name type="scientific">Methanorbis rubei</name>
    <dbReference type="NCBI Taxonomy" id="3028300"/>
    <lineage>
        <taxon>Archaea</taxon>
        <taxon>Methanobacteriati</taxon>
        <taxon>Methanobacteriota</taxon>
        <taxon>Stenosarchaea group</taxon>
        <taxon>Methanomicrobia</taxon>
        <taxon>Methanomicrobiales</taxon>
        <taxon>Methanocorpusculaceae</taxon>
        <taxon>Methanorbis</taxon>
    </lineage>
</organism>
<keyword evidence="12" id="KW-1185">Reference proteome</keyword>
<evidence type="ECO:0000256" key="9">
    <source>
        <dbReference type="NCBIfam" id="TIGR02237"/>
    </source>
</evidence>
<keyword evidence="7" id="KW-0233">DNA recombination</keyword>
<proteinExistence type="inferred from homology"/>
<evidence type="ECO:0000256" key="5">
    <source>
        <dbReference type="ARBA" id="ARBA00022840"/>
    </source>
</evidence>
<dbReference type="Gene3D" id="3.40.50.300">
    <property type="entry name" value="P-loop containing nucleotide triphosphate hydrolases"/>
    <property type="match status" value="1"/>
</dbReference>
<keyword evidence="4" id="KW-0227">DNA damage</keyword>
<evidence type="ECO:0000256" key="3">
    <source>
        <dbReference type="ARBA" id="ARBA00022741"/>
    </source>
</evidence>
<dbReference type="InterPro" id="IPR020588">
    <property type="entry name" value="RecA_ATP-bd"/>
</dbReference>
<accession>A0AAE4SCK3</accession>
<evidence type="ECO:0000259" key="10">
    <source>
        <dbReference type="PROSITE" id="PS50162"/>
    </source>
</evidence>
<dbReference type="SUPFAM" id="SSF52540">
    <property type="entry name" value="P-loop containing nucleoside triphosphate hydrolases"/>
    <property type="match status" value="1"/>
</dbReference>
<evidence type="ECO:0000256" key="8">
    <source>
        <dbReference type="ARBA" id="ARBA00024641"/>
    </source>
</evidence>
<dbReference type="PANTHER" id="PTHR22942:SF47">
    <property type="entry name" value="DNA REPAIR AND RECOMBINATION PROTEIN RADB"/>
    <property type="match status" value="1"/>
</dbReference>
<dbReference type="NCBIfam" id="TIGR02237">
    <property type="entry name" value="recomb_radB"/>
    <property type="match status" value="1"/>
</dbReference>
<dbReference type="Pfam" id="PF08423">
    <property type="entry name" value="Rad51"/>
    <property type="match status" value="1"/>
</dbReference>
<dbReference type="AlphaFoldDB" id="A0AAE4SCK3"/>
<keyword evidence="6" id="KW-0238">DNA-binding</keyword>
<comment type="function">
    <text evidence="8">Involved in DNA repair and in homologous recombination. May regulate the cleavage reactions of the branch-structured DNA. Has a very weak ATPase activity that is not stimulated by DNA. Binds DNA but does not promote DNA strands exchange.</text>
</comment>
<evidence type="ECO:0000256" key="7">
    <source>
        <dbReference type="ARBA" id="ARBA00023172"/>
    </source>
</evidence>
<dbReference type="GO" id="GO:0140664">
    <property type="term" value="F:ATP-dependent DNA damage sensor activity"/>
    <property type="evidence" value="ECO:0007669"/>
    <property type="project" value="InterPro"/>
</dbReference>
<keyword evidence="5" id="KW-0067">ATP-binding</keyword>
<dbReference type="SMART" id="SM00382">
    <property type="entry name" value="AAA"/>
    <property type="match status" value="1"/>
</dbReference>
<comment type="caution">
    <text evidence="11">The sequence shown here is derived from an EMBL/GenBank/DDBJ whole genome shotgun (WGS) entry which is preliminary data.</text>
</comment>
<dbReference type="PROSITE" id="PS50162">
    <property type="entry name" value="RECA_2"/>
    <property type="match status" value="1"/>
</dbReference>
<evidence type="ECO:0000256" key="4">
    <source>
        <dbReference type="ARBA" id="ARBA00022763"/>
    </source>
</evidence>
<evidence type="ECO:0000256" key="1">
    <source>
        <dbReference type="ARBA" id="ARBA00006876"/>
    </source>
</evidence>
<dbReference type="PIRSF" id="PIRSF003336">
    <property type="entry name" value="RadB"/>
    <property type="match status" value="1"/>
</dbReference>
<feature type="domain" description="RecA family profile 1" evidence="10">
    <location>
        <begin position="5"/>
        <end position="163"/>
    </location>
</feature>
<dbReference type="RefSeq" id="WP_338096391.1">
    <property type="nucleotide sequence ID" value="NZ_JAWDKB010000004.1"/>
</dbReference>
<name>A0AAE4SCK3_9EURY</name>
<gene>
    <name evidence="11" type="primary">radA</name>
    <name evidence="11" type="ORF">McpCs1_12660</name>
</gene>
<dbReference type="CDD" id="cd01394">
    <property type="entry name" value="archRadB"/>
    <property type="match status" value="1"/>
</dbReference>
<dbReference type="EMBL" id="JAWDKB010000004">
    <property type="protein sequence ID" value="MDV0443883.1"/>
    <property type="molecule type" value="Genomic_DNA"/>
</dbReference>
<evidence type="ECO:0000256" key="6">
    <source>
        <dbReference type="ARBA" id="ARBA00023125"/>
    </source>
</evidence>
<evidence type="ECO:0000256" key="2">
    <source>
        <dbReference type="ARBA" id="ARBA00018143"/>
    </source>
</evidence>
<dbReference type="InterPro" id="IPR027417">
    <property type="entry name" value="P-loop_NTPase"/>
</dbReference>